<dbReference type="GO" id="GO:0016787">
    <property type="term" value="F:hydrolase activity"/>
    <property type="evidence" value="ECO:0007669"/>
    <property type="project" value="UniProtKB-KW"/>
</dbReference>
<keyword evidence="4" id="KW-1185">Reference proteome</keyword>
<organism evidence="3 4">
    <name type="scientific">Rotaria socialis</name>
    <dbReference type="NCBI Taxonomy" id="392032"/>
    <lineage>
        <taxon>Eukaryota</taxon>
        <taxon>Metazoa</taxon>
        <taxon>Spiralia</taxon>
        <taxon>Gnathifera</taxon>
        <taxon>Rotifera</taxon>
        <taxon>Eurotatoria</taxon>
        <taxon>Bdelloidea</taxon>
        <taxon>Philodinida</taxon>
        <taxon>Philodinidae</taxon>
        <taxon>Rotaria</taxon>
    </lineage>
</organism>
<keyword evidence="1" id="KW-0378">Hydrolase</keyword>
<feature type="domain" description="Nudix hydrolase" evidence="2">
    <location>
        <begin position="150"/>
        <end position="289"/>
    </location>
</feature>
<dbReference type="InterPro" id="IPR020084">
    <property type="entry name" value="NUDIX_hydrolase_CS"/>
</dbReference>
<dbReference type="CDD" id="cd02883">
    <property type="entry name" value="NUDIX_Hydrolase"/>
    <property type="match status" value="1"/>
</dbReference>
<dbReference type="PANTHER" id="PTHR23114">
    <property type="entry name" value="M7GPPPN-MRNA HYDROLASE"/>
    <property type="match status" value="1"/>
</dbReference>
<dbReference type="InterPro" id="IPR015797">
    <property type="entry name" value="NUDIX_hydrolase-like_dom_sf"/>
</dbReference>
<dbReference type="GO" id="GO:0005737">
    <property type="term" value="C:cytoplasm"/>
    <property type="evidence" value="ECO:0007669"/>
    <property type="project" value="TreeGrafter"/>
</dbReference>
<dbReference type="PROSITE" id="PS51462">
    <property type="entry name" value="NUDIX"/>
    <property type="match status" value="2"/>
</dbReference>
<reference evidence="3" key="1">
    <citation type="submission" date="2021-02" db="EMBL/GenBank/DDBJ databases">
        <authorList>
            <person name="Nowell W R."/>
        </authorList>
    </citation>
    <scope>NUCLEOTIDE SEQUENCE</scope>
</reference>
<dbReference type="SUPFAM" id="SSF55811">
    <property type="entry name" value="Nudix"/>
    <property type="match status" value="2"/>
</dbReference>
<dbReference type="PANTHER" id="PTHR23114:SF17">
    <property type="entry name" value="M7GPPPN-MRNA HYDROLASE"/>
    <property type="match status" value="1"/>
</dbReference>
<gene>
    <name evidence="3" type="ORF">UJA718_LOCUS2581</name>
</gene>
<comment type="caution">
    <text evidence="3">The sequence shown here is derived from an EMBL/GenBank/DDBJ whole genome shotgun (WGS) entry which is preliminary data.</text>
</comment>
<dbReference type="Gene3D" id="3.90.79.10">
    <property type="entry name" value="Nucleoside Triphosphate Pyrophosphohydrolase"/>
    <property type="match status" value="2"/>
</dbReference>
<evidence type="ECO:0000313" key="3">
    <source>
        <dbReference type="EMBL" id="CAF4136123.1"/>
    </source>
</evidence>
<dbReference type="InterPro" id="IPR000086">
    <property type="entry name" value="NUDIX_hydrolase_dom"/>
</dbReference>
<sequence>MPFNRHNKYKPSDGFKNNIIRKIQQYLGFQVQKYEKEDYGNIIQSEFEEEYKSIVILLIKIEEEGCSSQNNYSHLTFEQQRDKSAEDMKDYATRKILTKLQTLRQKRIKNHSKVEESANINNEDWIKCKPKDDIIAKHIWKTWRKERTQSPRAGTIFVHLSESDGIKVLLIKYNKNNCIIYGFPKGKIEFGETIEKCASRETFEEIGVNAQDIYNYIKNSVPIKKLVFDDITGSLKEHYYFLVQVHSTDISFKLNENEVTDVEWRSVYHLPSSLHCDVVNLIDSADLSKESNYFMVICNYKSTDNTSLVECIIYYFDTEDKLRSTRDFSHITKEVAYNRMLYELSTIDYRFYEDWDARKRKRQQNKNDWKTFAVPTIAMMLSVLYMQQELYLPSNDESVDNKYFESNETDDKHNKVTPAIAKLRMLCANYIWRGWCFERLWGPRVGVILISTIVETVEKVLVISYVSDKPERNFNVGFPKGKPNIGETIREGGFRELFEEGGVNNLRDSLSAAFETGKIIKKYPYIGSISQRQCRTHYYVIATTTAECTPSEIDSREIWNAEWHSIYTLPCCGTCKIVRKFTFIKGEDIPINYHMVTLRDIDGRNSAVLELLAYVDETNGNRNAFDKYNYSHRQCNRNSS</sequence>
<dbReference type="PROSITE" id="PS00893">
    <property type="entry name" value="NUDIX_BOX"/>
    <property type="match status" value="1"/>
</dbReference>
<dbReference type="AlphaFoldDB" id="A0A819X6R5"/>
<evidence type="ECO:0000259" key="2">
    <source>
        <dbReference type="PROSITE" id="PS51462"/>
    </source>
</evidence>
<protein>
    <recommendedName>
        <fullName evidence="2">Nudix hydrolase domain-containing protein</fullName>
    </recommendedName>
</protein>
<dbReference type="Proteomes" id="UP000663873">
    <property type="component" value="Unassembled WGS sequence"/>
</dbReference>
<proteinExistence type="predicted"/>
<accession>A0A819X6R5</accession>
<dbReference type="EMBL" id="CAJOBP010000178">
    <property type="protein sequence ID" value="CAF4136123.1"/>
    <property type="molecule type" value="Genomic_DNA"/>
</dbReference>
<evidence type="ECO:0000313" key="4">
    <source>
        <dbReference type="Proteomes" id="UP000663873"/>
    </source>
</evidence>
<dbReference type="Pfam" id="PF00293">
    <property type="entry name" value="NUDIX"/>
    <property type="match status" value="2"/>
</dbReference>
<name>A0A819X6R5_9BILA</name>
<feature type="domain" description="Nudix hydrolase" evidence="2">
    <location>
        <begin position="440"/>
        <end position="591"/>
    </location>
</feature>
<evidence type="ECO:0000256" key="1">
    <source>
        <dbReference type="ARBA" id="ARBA00022801"/>
    </source>
</evidence>